<reference evidence="3 4" key="1">
    <citation type="submission" date="2015-01" db="EMBL/GenBank/DDBJ databases">
        <title>Evolution of Trichinella species and genotypes.</title>
        <authorList>
            <person name="Korhonen P.K."/>
            <person name="Edoardo P."/>
            <person name="Giuseppe L.R."/>
            <person name="Gasser R.B."/>
        </authorList>
    </citation>
    <scope>NUCLEOTIDE SEQUENCE [LARGE SCALE GENOMIC DNA]</scope>
    <source>
        <strain evidence="1">ISS13</strain>
        <strain evidence="2">ISS588</strain>
    </source>
</reference>
<comment type="caution">
    <text evidence="2">The sequence shown here is derived from an EMBL/GenBank/DDBJ whole genome shotgun (WGS) entry which is preliminary data.</text>
</comment>
<name>A0A0V1GB53_TRIPS</name>
<evidence type="ECO:0000313" key="4">
    <source>
        <dbReference type="Proteomes" id="UP000054805"/>
    </source>
</evidence>
<sequence>LNAVGPRHHLAIHQQLGIMAAHDCKQSTQSWRRCGGH</sequence>
<dbReference type="AlphaFoldDB" id="A0A0V1GB53"/>
<proteinExistence type="predicted"/>
<protein>
    <submittedName>
        <fullName evidence="2">Uncharacterized protein</fullName>
    </submittedName>
</protein>
<accession>A0A0V1GB53</accession>
<keyword evidence="4" id="KW-1185">Reference proteome</keyword>
<organism evidence="2 4">
    <name type="scientific">Trichinella pseudospiralis</name>
    <name type="common">Parasitic roundworm</name>
    <dbReference type="NCBI Taxonomy" id="6337"/>
    <lineage>
        <taxon>Eukaryota</taxon>
        <taxon>Metazoa</taxon>
        <taxon>Ecdysozoa</taxon>
        <taxon>Nematoda</taxon>
        <taxon>Enoplea</taxon>
        <taxon>Dorylaimia</taxon>
        <taxon>Trichinellida</taxon>
        <taxon>Trichinellidae</taxon>
        <taxon>Trichinella</taxon>
    </lineage>
</organism>
<evidence type="ECO:0000313" key="2">
    <source>
        <dbReference type="EMBL" id="KRY95534.1"/>
    </source>
</evidence>
<dbReference type="EMBL" id="JYDS01004052">
    <property type="protein sequence ID" value="KRY95534.1"/>
    <property type="molecule type" value="Genomic_DNA"/>
</dbReference>
<dbReference type="Proteomes" id="UP000054805">
    <property type="component" value="Unassembled WGS sequence"/>
</dbReference>
<gene>
    <name evidence="1" type="ORF">T4A_5237</name>
    <name evidence="2" type="ORF">T4B_6687</name>
</gene>
<dbReference type="EMBL" id="JYDR01002296">
    <property type="protein sequence ID" value="KRY62407.1"/>
    <property type="molecule type" value="Genomic_DNA"/>
</dbReference>
<feature type="non-terminal residue" evidence="2">
    <location>
        <position position="1"/>
    </location>
</feature>
<evidence type="ECO:0000313" key="3">
    <source>
        <dbReference type="Proteomes" id="UP000054632"/>
    </source>
</evidence>
<dbReference type="Proteomes" id="UP000054632">
    <property type="component" value="Unassembled WGS sequence"/>
</dbReference>
<feature type="non-terminal residue" evidence="2">
    <location>
        <position position="37"/>
    </location>
</feature>
<evidence type="ECO:0000313" key="1">
    <source>
        <dbReference type="EMBL" id="KRY62407.1"/>
    </source>
</evidence>